<evidence type="ECO:0000313" key="7">
    <source>
        <dbReference type="Proteomes" id="UP001597322"/>
    </source>
</evidence>
<gene>
    <name evidence="6" type="primary">flgA</name>
    <name evidence="6" type="ORF">ACFSE1_05075</name>
</gene>
<name>A0ABW4M0P7_9HYPH</name>
<dbReference type="Gene3D" id="2.30.30.760">
    <property type="match status" value="1"/>
</dbReference>
<evidence type="ECO:0000259" key="5">
    <source>
        <dbReference type="SMART" id="SM00858"/>
    </source>
</evidence>
<comment type="function">
    <text evidence="4">Involved in the assembly process of the P-ring formation. It may associate with FlgF on the rod constituting a structure essential for the P-ring assembly or may act as a modulator protein for the P-ring assembly.</text>
</comment>
<feature type="chain" id="PRO_5045006160" description="Flagella basal body P-ring formation protein FlgA" evidence="4">
    <location>
        <begin position="31"/>
        <end position="159"/>
    </location>
</feature>
<dbReference type="Pfam" id="PF13144">
    <property type="entry name" value="ChapFlgA"/>
    <property type="match status" value="1"/>
</dbReference>
<dbReference type="NCBIfam" id="TIGR03170">
    <property type="entry name" value="flgA_cterm"/>
    <property type="match status" value="1"/>
</dbReference>
<keyword evidence="6" id="KW-0282">Flagellum</keyword>
<keyword evidence="6" id="KW-0969">Cilium</keyword>
<evidence type="ECO:0000256" key="3">
    <source>
        <dbReference type="ARBA" id="ARBA00022764"/>
    </source>
</evidence>
<reference evidence="7" key="1">
    <citation type="journal article" date="2019" name="Int. J. Syst. Evol. Microbiol.">
        <title>The Global Catalogue of Microorganisms (GCM) 10K type strain sequencing project: providing services to taxonomists for standard genome sequencing and annotation.</title>
        <authorList>
            <consortium name="The Broad Institute Genomics Platform"/>
            <consortium name="The Broad Institute Genome Sequencing Center for Infectious Disease"/>
            <person name="Wu L."/>
            <person name="Ma J."/>
        </authorList>
    </citation>
    <scope>NUCLEOTIDE SEQUENCE [LARGE SCALE GENOMIC DNA]</scope>
    <source>
        <strain evidence="7">CG52</strain>
    </source>
</reference>
<dbReference type="PANTHER" id="PTHR36307">
    <property type="entry name" value="FLAGELLA BASAL BODY P-RING FORMATION PROTEIN FLGA"/>
    <property type="match status" value="1"/>
</dbReference>
<sequence length="159" mass="16624">MMFRRNSRMRSAIGGLALGVICLAGSQASAQNGMAVVPKQTIYPGQEIDAAQLQEVEVTNPNIAGGYANSISQVAGMISSRTLLPGRTIQLNSLREPYAVKRGTTVRMTFAVGNMVIAASGTPLENAAVGDVIRLRNLDSGITVSGTVMADGSVQVMAR</sequence>
<dbReference type="SMART" id="SM00858">
    <property type="entry name" value="SAF"/>
    <property type="match status" value="1"/>
</dbReference>
<organism evidence="6 7">
    <name type="scientific">Rhizobium helianthi</name>
    <dbReference type="NCBI Taxonomy" id="1132695"/>
    <lineage>
        <taxon>Bacteria</taxon>
        <taxon>Pseudomonadati</taxon>
        <taxon>Pseudomonadota</taxon>
        <taxon>Alphaproteobacteria</taxon>
        <taxon>Hyphomicrobiales</taxon>
        <taxon>Rhizobiaceae</taxon>
        <taxon>Rhizobium/Agrobacterium group</taxon>
        <taxon>Rhizobium</taxon>
    </lineage>
</organism>
<feature type="signal peptide" evidence="4">
    <location>
        <begin position="1"/>
        <end position="30"/>
    </location>
</feature>
<evidence type="ECO:0000256" key="2">
    <source>
        <dbReference type="ARBA" id="ARBA00022729"/>
    </source>
</evidence>
<dbReference type="Proteomes" id="UP001597322">
    <property type="component" value="Unassembled WGS sequence"/>
</dbReference>
<evidence type="ECO:0000256" key="1">
    <source>
        <dbReference type="ARBA" id="ARBA00004418"/>
    </source>
</evidence>
<evidence type="ECO:0000313" key="6">
    <source>
        <dbReference type="EMBL" id="MFD1744829.1"/>
    </source>
</evidence>
<accession>A0ABW4M0P7</accession>
<dbReference type="RefSeq" id="WP_377397308.1">
    <property type="nucleotide sequence ID" value="NZ_JBHUEQ010000005.1"/>
</dbReference>
<comment type="similarity">
    <text evidence="4">Belongs to the FlgA family.</text>
</comment>
<dbReference type="CDD" id="cd11614">
    <property type="entry name" value="SAF_CpaB_FlgA_like"/>
    <property type="match status" value="1"/>
</dbReference>
<keyword evidence="4" id="KW-1005">Bacterial flagellum biogenesis</keyword>
<proteinExistence type="inferred from homology"/>
<dbReference type="PANTHER" id="PTHR36307:SF1">
    <property type="entry name" value="FLAGELLA BASAL BODY P-RING FORMATION PROTEIN FLGA"/>
    <property type="match status" value="1"/>
</dbReference>
<keyword evidence="6" id="KW-0966">Cell projection</keyword>
<comment type="caution">
    <text evidence="6">The sequence shown here is derived from an EMBL/GenBank/DDBJ whole genome shotgun (WGS) entry which is preliminary data.</text>
</comment>
<dbReference type="InterPro" id="IPR039246">
    <property type="entry name" value="Flagellar_FlgA"/>
</dbReference>
<dbReference type="InterPro" id="IPR013974">
    <property type="entry name" value="SAF"/>
</dbReference>
<keyword evidence="2 4" id="KW-0732">Signal</keyword>
<dbReference type="Gene3D" id="3.90.1210.10">
    <property type="entry name" value="Antifreeze-like/N-acetylneuraminic acid synthase C-terminal domain"/>
    <property type="match status" value="1"/>
</dbReference>
<dbReference type="EMBL" id="JBHUEQ010000005">
    <property type="protein sequence ID" value="MFD1744829.1"/>
    <property type="molecule type" value="Genomic_DNA"/>
</dbReference>
<feature type="domain" description="SAF" evidence="5">
    <location>
        <begin position="33"/>
        <end position="95"/>
    </location>
</feature>
<protein>
    <recommendedName>
        <fullName evidence="4">Flagella basal body P-ring formation protein FlgA</fullName>
    </recommendedName>
</protein>
<dbReference type="InterPro" id="IPR017585">
    <property type="entry name" value="SAF_FlgA"/>
</dbReference>
<evidence type="ECO:0000256" key="4">
    <source>
        <dbReference type="RuleBase" id="RU362063"/>
    </source>
</evidence>
<keyword evidence="3 4" id="KW-0574">Periplasm</keyword>
<comment type="subcellular location">
    <subcellularLocation>
        <location evidence="1 4">Periplasm</location>
    </subcellularLocation>
</comment>
<keyword evidence="7" id="KW-1185">Reference proteome</keyword>